<protein>
    <submittedName>
        <fullName evidence="1">Uncharacterized protein</fullName>
    </submittedName>
</protein>
<proteinExistence type="predicted"/>
<keyword evidence="2" id="KW-1185">Reference proteome</keyword>
<organism evidence="1 2">
    <name type="scientific">Vigna unguiculata</name>
    <name type="common">Cowpea</name>
    <dbReference type="NCBI Taxonomy" id="3917"/>
    <lineage>
        <taxon>Eukaryota</taxon>
        <taxon>Viridiplantae</taxon>
        <taxon>Streptophyta</taxon>
        <taxon>Embryophyta</taxon>
        <taxon>Tracheophyta</taxon>
        <taxon>Spermatophyta</taxon>
        <taxon>Magnoliopsida</taxon>
        <taxon>eudicotyledons</taxon>
        <taxon>Gunneridae</taxon>
        <taxon>Pentapetalae</taxon>
        <taxon>rosids</taxon>
        <taxon>fabids</taxon>
        <taxon>Fabales</taxon>
        <taxon>Fabaceae</taxon>
        <taxon>Papilionoideae</taxon>
        <taxon>50 kb inversion clade</taxon>
        <taxon>NPAAA clade</taxon>
        <taxon>indigoferoid/millettioid clade</taxon>
        <taxon>Phaseoleae</taxon>
        <taxon>Vigna</taxon>
    </lineage>
</organism>
<accession>A0A4D6M484</accession>
<dbReference type="AlphaFoldDB" id="A0A4D6M484"/>
<evidence type="ECO:0000313" key="1">
    <source>
        <dbReference type="EMBL" id="QCD96129.1"/>
    </source>
</evidence>
<evidence type="ECO:0000313" key="2">
    <source>
        <dbReference type="Proteomes" id="UP000501690"/>
    </source>
</evidence>
<name>A0A4D6M484_VIGUN</name>
<reference evidence="1 2" key="1">
    <citation type="submission" date="2019-04" db="EMBL/GenBank/DDBJ databases">
        <title>An improved genome assembly and genetic linkage map for asparagus bean, Vigna unguiculata ssp. sesquipedialis.</title>
        <authorList>
            <person name="Xia Q."/>
            <person name="Zhang R."/>
            <person name="Dong Y."/>
        </authorList>
    </citation>
    <scope>NUCLEOTIDE SEQUENCE [LARGE SCALE GENOMIC DNA]</scope>
    <source>
        <tissue evidence="1">Leaf</tissue>
    </source>
</reference>
<dbReference type="EMBL" id="CP039350">
    <property type="protein sequence ID" value="QCD96129.1"/>
    <property type="molecule type" value="Genomic_DNA"/>
</dbReference>
<dbReference type="Proteomes" id="UP000501690">
    <property type="component" value="Linkage Group LG6"/>
</dbReference>
<gene>
    <name evidence="1" type="ORF">DEO72_LG6g831</name>
</gene>
<sequence>MNGGLHIRKGSCTKEFLKQGSPLSFSRRPHGSLPTNAHFHLYFTSSGGPGTPATTPITTHRLACRQRPLTPKTWPSFSAAQRFVLAHASTPTPKDRHLVTSPPPATAVVGDIGVHHRRRRREPKDARPSLSLSLKLDSRCSRDTQGRCDLWWFYKCGGKVVITGRIGVCVYLAAFGKWRRSPLSFSRRPHGSLPTNAHFHLYFTSSGGPGTPATTPITTHRLACRQRPLTPKTWPSFSAAQRFVLAHASTPTPKDRHLVTSPPPATAVVGDIGVHHRRRRREPKDARPSLSLSLKLDSRCSRDTQGRCDLCAFSSFPFYSFVHLCAMIGLRREGGDNGKDWCLCVFGCLWEMETVGINGGGGEENRMVKAEERRGE</sequence>